<dbReference type="EMBL" id="HBIV01012538">
    <property type="protein sequence ID" value="CAE0657711.1"/>
    <property type="molecule type" value="Transcribed_RNA"/>
</dbReference>
<reference evidence="4" key="1">
    <citation type="submission" date="2021-01" db="EMBL/GenBank/DDBJ databases">
        <authorList>
            <person name="Corre E."/>
            <person name="Pelletier E."/>
            <person name="Niang G."/>
            <person name="Scheremetjew M."/>
            <person name="Finn R."/>
            <person name="Kale V."/>
            <person name="Holt S."/>
            <person name="Cochrane G."/>
            <person name="Meng A."/>
            <person name="Brown T."/>
            <person name="Cohen L."/>
        </authorList>
    </citation>
    <scope>NUCLEOTIDE SEQUENCE</scope>
    <source>
        <strain evidence="4">CCCM811</strain>
    </source>
</reference>
<sequence>MCISISPSWMWFLLLGIDTVISFCSWFLFILPVMLLMRKRDDSVTRERKVYISLLKRKIKCASVAVLSTFIFLLFVSLHEAKHGFLVCEVVVALGTLDLLFNFVATNLSWPLKYYMQAVRGCKKSQPISRVPRRDGFRPSERKARGSRKETAGSELSELPSFRSPQGTADPRRSTISAVINGASLSGATSSTMLSLTHTRTHVNAASSLALKSIPEHTSFSLPPKMKSPSVAV</sequence>
<accession>A0A6V3KW74</accession>
<name>A0A6V3KW74_9EUKA</name>
<keyword evidence="2" id="KW-1133">Transmembrane helix</keyword>
<dbReference type="EMBL" id="HBIV01012547">
    <property type="protein sequence ID" value="CAE0657718.1"/>
    <property type="molecule type" value="Transcribed_RNA"/>
</dbReference>
<evidence type="ECO:0000313" key="4">
    <source>
        <dbReference type="EMBL" id="CAE0657718.1"/>
    </source>
</evidence>
<feature type="transmembrane region" description="Helical" evidence="2">
    <location>
        <begin position="12"/>
        <end position="37"/>
    </location>
</feature>
<feature type="compositionally biased region" description="Basic and acidic residues" evidence="1">
    <location>
        <begin position="132"/>
        <end position="152"/>
    </location>
</feature>
<feature type="transmembrane region" description="Helical" evidence="2">
    <location>
        <begin position="58"/>
        <end position="78"/>
    </location>
</feature>
<evidence type="ECO:0000256" key="1">
    <source>
        <dbReference type="SAM" id="MobiDB-lite"/>
    </source>
</evidence>
<evidence type="ECO:0000313" key="3">
    <source>
        <dbReference type="EMBL" id="CAE0657711.1"/>
    </source>
</evidence>
<feature type="transmembrane region" description="Helical" evidence="2">
    <location>
        <begin position="84"/>
        <end position="105"/>
    </location>
</feature>
<keyword evidence="2" id="KW-0812">Transmembrane</keyword>
<proteinExistence type="predicted"/>
<protein>
    <submittedName>
        <fullName evidence="4">Uncharacterized protein</fullName>
    </submittedName>
</protein>
<gene>
    <name evidence="3" type="ORF">LGLO00237_LOCUS9279</name>
    <name evidence="4" type="ORF">LGLO00237_LOCUS9286</name>
</gene>
<evidence type="ECO:0000256" key="2">
    <source>
        <dbReference type="SAM" id="Phobius"/>
    </source>
</evidence>
<organism evidence="4">
    <name type="scientific">Lotharella globosa</name>
    <dbReference type="NCBI Taxonomy" id="91324"/>
    <lineage>
        <taxon>Eukaryota</taxon>
        <taxon>Sar</taxon>
        <taxon>Rhizaria</taxon>
        <taxon>Cercozoa</taxon>
        <taxon>Chlorarachniophyceae</taxon>
        <taxon>Lotharella</taxon>
    </lineage>
</organism>
<feature type="region of interest" description="Disordered" evidence="1">
    <location>
        <begin position="126"/>
        <end position="172"/>
    </location>
</feature>
<dbReference type="AlphaFoldDB" id="A0A6V3KW74"/>
<keyword evidence="2" id="KW-0472">Membrane</keyword>